<gene>
    <name evidence="2" type="ORF">TRIUR3_30899</name>
</gene>
<accession>M8AHF9</accession>
<evidence type="ECO:0000256" key="1">
    <source>
        <dbReference type="SAM" id="MobiDB-lite"/>
    </source>
</evidence>
<dbReference type="EMBL" id="KD112799">
    <property type="protein sequence ID" value="EMS60149.1"/>
    <property type="molecule type" value="Genomic_DNA"/>
</dbReference>
<organism evidence="2">
    <name type="scientific">Triticum urartu</name>
    <name type="common">Red wild einkorn</name>
    <name type="synonym">Crithodium urartu</name>
    <dbReference type="NCBI Taxonomy" id="4572"/>
    <lineage>
        <taxon>Eukaryota</taxon>
        <taxon>Viridiplantae</taxon>
        <taxon>Streptophyta</taxon>
        <taxon>Embryophyta</taxon>
        <taxon>Tracheophyta</taxon>
        <taxon>Spermatophyta</taxon>
        <taxon>Magnoliopsida</taxon>
        <taxon>Liliopsida</taxon>
        <taxon>Poales</taxon>
        <taxon>Poaceae</taxon>
        <taxon>BOP clade</taxon>
        <taxon>Pooideae</taxon>
        <taxon>Triticodae</taxon>
        <taxon>Triticeae</taxon>
        <taxon>Triticinae</taxon>
        <taxon>Triticum</taxon>
    </lineage>
</organism>
<evidence type="ECO:0000313" key="2">
    <source>
        <dbReference type="EMBL" id="EMS60149.1"/>
    </source>
</evidence>
<feature type="compositionally biased region" description="Basic and acidic residues" evidence="1">
    <location>
        <begin position="88"/>
        <end position="99"/>
    </location>
</feature>
<sequence length="141" mass="15822">MTMEMVAWQHFDDPTTHWTNDAKEQVRGCMSSKDDGVTPDAGFPHVYGMENEELASGDSNKFNRVLLGQPTKIEKHERHRSGWSSDSKQGRDAGVRTEPRLGLWMQGMTSETDRGAARAALMGEGKAVRRWTNRSVEEGRA</sequence>
<feature type="region of interest" description="Disordered" evidence="1">
    <location>
        <begin position="70"/>
        <end position="141"/>
    </location>
</feature>
<reference evidence="2" key="1">
    <citation type="journal article" date="2013" name="Nature">
        <title>Draft genome of the wheat A-genome progenitor Triticum urartu.</title>
        <authorList>
            <person name="Ling H.Q."/>
            <person name="Zhao S."/>
            <person name="Liu D."/>
            <person name="Wang J."/>
            <person name="Sun H."/>
            <person name="Zhang C."/>
            <person name="Fan H."/>
            <person name="Li D."/>
            <person name="Dong L."/>
            <person name="Tao Y."/>
            <person name="Gao C."/>
            <person name="Wu H."/>
            <person name="Li Y."/>
            <person name="Cui Y."/>
            <person name="Guo X."/>
            <person name="Zheng S."/>
            <person name="Wang B."/>
            <person name="Yu K."/>
            <person name="Liang Q."/>
            <person name="Yang W."/>
            <person name="Lou X."/>
            <person name="Chen J."/>
            <person name="Feng M."/>
            <person name="Jian J."/>
            <person name="Zhang X."/>
            <person name="Luo G."/>
            <person name="Jiang Y."/>
            <person name="Liu J."/>
            <person name="Wang Z."/>
            <person name="Sha Y."/>
            <person name="Zhang B."/>
            <person name="Wu H."/>
            <person name="Tang D."/>
            <person name="Shen Q."/>
            <person name="Xue P."/>
            <person name="Zou S."/>
            <person name="Wang X."/>
            <person name="Liu X."/>
            <person name="Wang F."/>
            <person name="Yang Y."/>
            <person name="An X."/>
            <person name="Dong Z."/>
            <person name="Zhang K."/>
            <person name="Zhang X."/>
            <person name="Luo M.C."/>
            <person name="Dvorak J."/>
            <person name="Tong Y."/>
            <person name="Wang J."/>
            <person name="Yang H."/>
            <person name="Li Z."/>
            <person name="Wang D."/>
            <person name="Zhang A."/>
            <person name="Wang J."/>
        </authorList>
    </citation>
    <scope>NUCLEOTIDE SEQUENCE</scope>
</reference>
<protein>
    <submittedName>
        <fullName evidence="2">Uncharacterized protein</fullName>
    </submittedName>
</protein>
<name>M8AHF9_TRIUA</name>
<proteinExistence type="predicted"/>
<dbReference type="AlphaFoldDB" id="M8AHF9"/>